<dbReference type="eggNOG" id="COG3271">
    <property type="taxonomic scope" value="Bacteria"/>
</dbReference>
<keyword evidence="4" id="KW-1185">Reference proteome</keyword>
<dbReference type="InterPro" id="IPR038765">
    <property type="entry name" value="Papain-like_cys_pep_sf"/>
</dbReference>
<feature type="compositionally biased region" description="Low complexity" evidence="1">
    <location>
        <begin position="13"/>
        <end position="24"/>
    </location>
</feature>
<dbReference type="STRING" id="662755.CRES_0400"/>
<proteinExistence type="predicted"/>
<reference evidence="3 4" key="1">
    <citation type="journal article" date="2012" name="BMC Genomics">
        <title>Complete genome sequence, lifestyle, and multi-drug resistance of the human pathogen Corynebacterium resistens DSM 45100 isolated from blood samples of a leukemia patient.</title>
        <authorList>
            <person name="Schroder J."/>
            <person name="Maus I."/>
            <person name="Meyer K."/>
            <person name="Wordemann S."/>
            <person name="Blom J."/>
            <person name="Jaenicke S."/>
            <person name="Schneider J."/>
            <person name="Trost E."/>
            <person name="Tauch A."/>
        </authorList>
    </citation>
    <scope>NUCLEOTIDE SEQUENCE [LARGE SCALE GENOMIC DNA]</scope>
    <source>
        <strain evidence="4">DSM 45100 / JCM 12819 / CCUG 50093 / GTC 2026 / SICGH 158</strain>
    </source>
</reference>
<dbReference type="SUPFAM" id="SSF54001">
    <property type="entry name" value="Cysteine proteinases"/>
    <property type="match status" value="1"/>
</dbReference>
<dbReference type="KEGG" id="crd:CRES_0400"/>
<dbReference type="Gene3D" id="3.90.70.10">
    <property type="entry name" value="Cysteine proteinases"/>
    <property type="match status" value="1"/>
</dbReference>
<gene>
    <name evidence="3" type="ordered locus">CRES_0400</name>
</gene>
<dbReference type="Pfam" id="PF13529">
    <property type="entry name" value="Peptidase_C39_2"/>
    <property type="match status" value="1"/>
</dbReference>
<evidence type="ECO:0000313" key="3">
    <source>
        <dbReference type="EMBL" id="AEI08763.1"/>
    </source>
</evidence>
<dbReference type="OrthoDB" id="461196at2"/>
<evidence type="ECO:0000256" key="1">
    <source>
        <dbReference type="SAM" id="MobiDB-lite"/>
    </source>
</evidence>
<feature type="compositionally biased region" description="Low complexity" evidence="1">
    <location>
        <begin position="102"/>
        <end position="115"/>
    </location>
</feature>
<protein>
    <recommendedName>
        <fullName evidence="2">Peptidase C39-like domain-containing protein</fullName>
    </recommendedName>
</protein>
<dbReference type="HOGENOM" id="CLU_525531_0_0_11"/>
<feature type="region of interest" description="Disordered" evidence="1">
    <location>
        <begin position="1"/>
        <end position="313"/>
    </location>
</feature>
<feature type="compositionally biased region" description="Low complexity" evidence="1">
    <location>
        <begin position="75"/>
        <end position="90"/>
    </location>
</feature>
<dbReference type="InterPro" id="IPR039564">
    <property type="entry name" value="Peptidase_C39-like"/>
</dbReference>
<feature type="compositionally biased region" description="Basic and acidic residues" evidence="1">
    <location>
        <begin position="224"/>
        <end position="301"/>
    </location>
</feature>
<feature type="compositionally biased region" description="Basic and acidic residues" evidence="1">
    <location>
        <begin position="160"/>
        <end position="174"/>
    </location>
</feature>
<feature type="compositionally biased region" description="Acidic residues" evidence="1">
    <location>
        <begin position="196"/>
        <end position="209"/>
    </location>
</feature>
<dbReference type="AlphaFoldDB" id="F8DXW6"/>
<dbReference type="EMBL" id="CP002857">
    <property type="protein sequence ID" value="AEI08763.1"/>
    <property type="molecule type" value="Genomic_DNA"/>
</dbReference>
<organism evidence="3 4">
    <name type="scientific">Corynebacterium resistens (strain DSM 45100 / JCM 12819 / GTC 2026 / SICGH 158)</name>
    <dbReference type="NCBI Taxonomy" id="662755"/>
    <lineage>
        <taxon>Bacteria</taxon>
        <taxon>Bacillati</taxon>
        <taxon>Actinomycetota</taxon>
        <taxon>Actinomycetes</taxon>
        <taxon>Mycobacteriales</taxon>
        <taxon>Corynebacteriaceae</taxon>
        <taxon>Corynebacterium</taxon>
    </lineage>
</organism>
<dbReference type="RefSeq" id="WP_013887789.1">
    <property type="nucleotide sequence ID" value="NC_015673.1"/>
</dbReference>
<dbReference type="Proteomes" id="UP000000492">
    <property type="component" value="Chromosome"/>
</dbReference>
<evidence type="ECO:0000313" key="4">
    <source>
        <dbReference type="Proteomes" id="UP000000492"/>
    </source>
</evidence>
<feature type="compositionally biased region" description="Polar residues" evidence="1">
    <location>
        <begin position="35"/>
        <end position="48"/>
    </location>
</feature>
<name>F8DXW6_CORRG</name>
<evidence type="ECO:0000259" key="2">
    <source>
        <dbReference type="Pfam" id="PF13529"/>
    </source>
</evidence>
<sequence>MSDPNTFHDSNDLDSLLDQLPDLELPVEDAETPDYASTHNHLNQSLNDDSMMDPFLPEDGISTKDAAQNHPVIPSEPELSDSSSDSFDPSKPAWDDSADHTPPANSSPANDSPAAPYRPAWDDSGDHAKPARDESDSRNGSMEPALHDSATEHSNPTKPAWDHSEDHSAPRWDDSISPSESARDEANAPAKPSWDTSDEPSLDDADEPASNENQAPNDRPAAPADDHKSEHHKPHTDQKAEHDKPSADDHKPHTDTNQKTEHDKPSADDHKPEQEKPSADDHKEPTERPEEHNKPPAEHEPPSQPADDGVHGNQQAWQDDWYWQGETMYCGPTSASFILNQFFGANIFDPNTLVKQGLDLGIDNSYEDGTTMPQLAQLLKANGVETTTENANTSDPMGDLATKLDEGRGVIAFVDAHEIWDQLHPEQAGQADHANNMPNHFLVVTEIDTNTGTVTLADPGLPDGNAVKVDLKTFQNAWQDSDYSMISTNGVSDELKDPNLQPKGGDYTIVNATGRDKV</sequence>
<feature type="compositionally biased region" description="Basic and acidic residues" evidence="1">
    <location>
        <begin position="120"/>
        <end position="137"/>
    </location>
</feature>
<feature type="domain" description="Peptidase C39-like" evidence="2">
    <location>
        <begin position="324"/>
        <end position="459"/>
    </location>
</feature>
<accession>F8DXW6</accession>